<dbReference type="OrthoDB" id="676945at2"/>
<dbReference type="EMBL" id="LVYD01000024">
    <property type="protein sequence ID" value="OQP65517.1"/>
    <property type="molecule type" value="Genomic_DNA"/>
</dbReference>
<feature type="compositionally biased region" description="Basic and acidic residues" evidence="1">
    <location>
        <begin position="9"/>
        <end position="20"/>
    </location>
</feature>
<evidence type="ECO:0000256" key="1">
    <source>
        <dbReference type="SAM" id="MobiDB-lite"/>
    </source>
</evidence>
<evidence type="ECO:0008006" key="4">
    <source>
        <dbReference type="Google" id="ProtNLM"/>
    </source>
</evidence>
<dbReference type="AlphaFoldDB" id="A0A1V9G4K3"/>
<keyword evidence="3" id="KW-1185">Reference proteome</keyword>
<dbReference type="RefSeq" id="WP_081146404.1">
    <property type="nucleotide sequence ID" value="NZ_LVYD01000024.1"/>
</dbReference>
<evidence type="ECO:0000313" key="2">
    <source>
        <dbReference type="EMBL" id="OQP65517.1"/>
    </source>
</evidence>
<feature type="region of interest" description="Disordered" evidence="1">
    <location>
        <begin position="1"/>
        <end position="24"/>
    </location>
</feature>
<organism evidence="2 3">
    <name type="scientific">Niastella vici</name>
    <dbReference type="NCBI Taxonomy" id="1703345"/>
    <lineage>
        <taxon>Bacteria</taxon>
        <taxon>Pseudomonadati</taxon>
        <taxon>Bacteroidota</taxon>
        <taxon>Chitinophagia</taxon>
        <taxon>Chitinophagales</taxon>
        <taxon>Chitinophagaceae</taxon>
        <taxon>Niastella</taxon>
    </lineage>
</organism>
<sequence length="108" mass="12566">MAKSKLKAKGKEAEKQEAKNLKRSNKLNSLKNEFEGNKIKSFDQVFAIMNETPLAEELNIPFLTFRKKTNDPGEFTVNELIRFAQLIDVQYETISNFILNLTHYKRKV</sequence>
<evidence type="ECO:0000313" key="3">
    <source>
        <dbReference type="Proteomes" id="UP000192796"/>
    </source>
</evidence>
<accession>A0A1V9G4K3</accession>
<comment type="caution">
    <text evidence="2">The sequence shown here is derived from an EMBL/GenBank/DDBJ whole genome shotgun (WGS) entry which is preliminary data.</text>
</comment>
<proteinExistence type="predicted"/>
<reference evidence="2 3" key="1">
    <citation type="submission" date="2016-03" db="EMBL/GenBank/DDBJ databases">
        <title>Niastella vici sp. nov., isolated from farmland soil.</title>
        <authorList>
            <person name="Chen L."/>
            <person name="Wang D."/>
            <person name="Yang S."/>
            <person name="Wang G."/>
        </authorList>
    </citation>
    <scope>NUCLEOTIDE SEQUENCE [LARGE SCALE GENOMIC DNA]</scope>
    <source>
        <strain evidence="2 3">DJ57</strain>
    </source>
</reference>
<dbReference type="Proteomes" id="UP000192796">
    <property type="component" value="Unassembled WGS sequence"/>
</dbReference>
<protein>
    <recommendedName>
        <fullName evidence="4">HTH cro/C1-type domain-containing protein</fullName>
    </recommendedName>
</protein>
<name>A0A1V9G4K3_9BACT</name>
<gene>
    <name evidence="2" type="ORF">A3860_17790</name>
</gene>